<name>A0A2T1D3T6_9CYAN</name>
<gene>
    <name evidence="1" type="ORF">C7B65_25095</name>
</gene>
<sequence>MGAQLLSQSGTQVTIEVTVDLSRSLLTSEEAIQESLNEAGRIATTAALEYLDTDGSAIEIAGEVMRTKGKQPKAYQTPYGEVVIERHVYQRSGGGKTDCPLERASRIIITSTPLFAKQVSSKLAYGSAREVQRDLAENHQRPVAVSYIQRISEAVATIIEVKEESWDYVPPQLEAEIASVAIGLDGTCMLLCDTGWREAMVGTISLYDAFGERQHTIYIGATPEYGKKTFLERLEREIARTKARYPQATYIGIADGAASNWQFLNLHTQEQVLDFYHASAYLGAVAVALYPTHLAQQRHWLQESCHHLKHDPGAATQLYQQMLKLSQSSEHSKTIQENLAAAVTYFQNHHHQMDYALYRSRHYPIGSGVTEAACKTVIKQRLCCSGMRWKEKGAAAILSLRALVLTSTRWDQFWNKLNQYGFSIAL</sequence>
<protein>
    <submittedName>
        <fullName evidence="1">ISKra4 family transposase</fullName>
    </submittedName>
</protein>
<evidence type="ECO:0000313" key="1">
    <source>
        <dbReference type="EMBL" id="PSB15139.1"/>
    </source>
</evidence>
<keyword evidence="2" id="KW-1185">Reference proteome</keyword>
<proteinExistence type="predicted"/>
<evidence type="ECO:0000313" key="2">
    <source>
        <dbReference type="Proteomes" id="UP000238634"/>
    </source>
</evidence>
<dbReference type="STRING" id="1920490.GCA_001895925_03263"/>
<comment type="caution">
    <text evidence="1">The sequence shown here is derived from an EMBL/GenBank/DDBJ whole genome shotgun (WGS) entry which is preliminary data.</text>
</comment>
<dbReference type="AlphaFoldDB" id="A0A2T1D3T6"/>
<reference evidence="1 2" key="2">
    <citation type="submission" date="2018-03" db="EMBL/GenBank/DDBJ databases">
        <title>The ancient ancestry and fast evolution of plastids.</title>
        <authorList>
            <person name="Moore K.R."/>
            <person name="Magnabosco C."/>
            <person name="Momper L."/>
            <person name="Gold D.A."/>
            <person name="Bosak T."/>
            <person name="Fournier G.P."/>
        </authorList>
    </citation>
    <scope>NUCLEOTIDE SEQUENCE [LARGE SCALE GENOMIC DNA]</scope>
    <source>
        <strain evidence="1 2">ULC007</strain>
    </source>
</reference>
<dbReference type="Proteomes" id="UP000238634">
    <property type="component" value="Unassembled WGS sequence"/>
</dbReference>
<accession>A0A2T1D3T6</accession>
<dbReference type="OrthoDB" id="525251at2"/>
<dbReference type="NCBIfam" id="NF033572">
    <property type="entry name" value="transpos_ISKra4"/>
    <property type="match status" value="1"/>
</dbReference>
<organism evidence="1 2">
    <name type="scientific">Phormidesmis priestleyi ULC007</name>
    <dbReference type="NCBI Taxonomy" id="1920490"/>
    <lineage>
        <taxon>Bacteria</taxon>
        <taxon>Bacillati</taxon>
        <taxon>Cyanobacteriota</taxon>
        <taxon>Cyanophyceae</taxon>
        <taxon>Leptolyngbyales</taxon>
        <taxon>Leptolyngbyaceae</taxon>
        <taxon>Phormidesmis</taxon>
    </lineage>
</organism>
<dbReference type="RefSeq" id="WP_073075188.1">
    <property type="nucleotide sequence ID" value="NZ_MPPI01000065.1"/>
</dbReference>
<reference evidence="1 2" key="1">
    <citation type="submission" date="2018-02" db="EMBL/GenBank/DDBJ databases">
        <authorList>
            <person name="Cohen D.B."/>
            <person name="Kent A.D."/>
        </authorList>
    </citation>
    <scope>NUCLEOTIDE SEQUENCE [LARGE SCALE GENOMIC DNA]</scope>
    <source>
        <strain evidence="1 2">ULC007</strain>
    </source>
</reference>
<dbReference type="EMBL" id="PVWG01000068">
    <property type="protein sequence ID" value="PSB15139.1"/>
    <property type="molecule type" value="Genomic_DNA"/>
</dbReference>